<protein>
    <recommendedName>
        <fullName evidence="5">ECF transporter S component</fullName>
    </recommendedName>
</protein>
<dbReference type="EMBL" id="JBHLXH010000001">
    <property type="protein sequence ID" value="MFC0221518.1"/>
    <property type="molecule type" value="Genomic_DNA"/>
</dbReference>
<reference evidence="3 4" key="1">
    <citation type="submission" date="2024-09" db="EMBL/GenBank/DDBJ databases">
        <authorList>
            <person name="Sun Q."/>
            <person name="Mori K."/>
        </authorList>
    </citation>
    <scope>NUCLEOTIDE SEQUENCE [LARGE SCALE GENOMIC DNA]</scope>
    <source>
        <strain evidence="3 4">CCM 8654</strain>
    </source>
</reference>
<keyword evidence="2" id="KW-0472">Membrane</keyword>
<evidence type="ECO:0000313" key="3">
    <source>
        <dbReference type="EMBL" id="MFC0221518.1"/>
    </source>
</evidence>
<evidence type="ECO:0000256" key="2">
    <source>
        <dbReference type="SAM" id="Phobius"/>
    </source>
</evidence>
<keyword evidence="2" id="KW-1133">Transmembrane helix</keyword>
<keyword evidence="4" id="KW-1185">Reference proteome</keyword>
<feature type="transmembrane region" description="Helical" evidence="2">
    <location>
        <begin position="204"/>
        <end position="221"/>
    </location>
</feature>
<evidence type="ECO:0000313" key="4">
    <source>
        <dbReference type="Proteomes" id="UP001589698"/>
    </source>
</evidence>
<feature type="region of interest" description="Disordered" evidence="1">
    <location>
        <begin position="80"/>
        <end position="133"/>
    </location>
</feature>
<dbReference type="Gene3D" id="1.10.1760.20">
    <property type="match status" value="1"/>
</dbReference>
<dbReference type="Proteomes" id="UP001589698">
    <property type="component" value="Unassembled WGS sequence"/>
</dbReference>
<proteinExistence type="predicted"/>
<name>A0ABV6DXS8_9ACTN</name>
<dbReference type="RefSeq" id="WP_378517200.1">
    <property type="nucleotide sequence ID" value="NZ_CBCSDI010000040.1"/>
</dbReference>
<feature type="compositionally biased region" description="Basic and acidic residues" evidence="1">
    <location>
        <begin position="81"/>
        <end position="91"/>
    </location>
</feature>
<organism evidence="3 4">
    <name type="scientific">Nocardioides zeicaulis</name>
    <dbReference type="NCBI Taxonomy" id="1776857"/>
    <lineage>
        <taxon>Bacteria</taxon>
        <taxon>Bacillati</taxon>
        <taxon>Actinomycetota</taxon>
        <taxon>Actinomycetes</taxon>
        <taxon>Propionibacteriales</taxon>
        <taxon>Nocardioidaceae</taxon>
        <taxon>Nocardioides</taxon>
    </lineage>
</organism>
<feature type="transmembrane region" description="Helical" evidence="2">
    <location>
        <begin position="233"/>
        <end position="253"/>
    </location>
</feature>
<evidence type="ECO:0008006" key="5">
    <source>
        <dbReference type="Google" id="ProtNLM"/>
    </source>
</evidence>
<evidence type="ECO:0000256" key="1">
    <source>
        <dbReference type="SAM" id="MobiDB-lite"/>
    </source>
</evidence>
<accession>A0ABV6DXS8</accession>
<feature type="transmembrane region" description="Helical" evidence="2">
    <location>
        <begin position="173"/>
        <end position="198"/>
    </location>
</feature>
<gene>
    <name evidence="3" type="ORF">ACFFJG_03410</name>
</gene>
<feature type="compositionally biased region" description="Basic and acidic residues" evidence="1">
    <location>
        <begin position="112"/>
        <end position="125"/>
    </location>
</feature>
<keyword evidence="2" id="KW-0812">Transmembrane</keyword>
<feature type="transmembrane region" description="Helical" evidence="2">
    <location>
        <begin position="273"/>
        <end position="292"/>
    </location>
</feature>
<comment type="caution">
    <text evidence="3">The sequence shown here is derived from an EMBL/GenBank/DDBJ whole genome shotgun (WGS) entry which is preliminary data.</text>
</comment>
<sequence>MDGPYDDLVRRLVALRDEAGQPSFGELASRVSRVRRERGSSPEAARVGRTTVYDAFRLGRQRIDADLIGDLGRALGATDEQADRWAEEARRARSRATVPASDPVPAPAPEAQPDHRLEPEPDPEPHPAAPPPGRIPRGWVVGVLLGSLLLNLLGRSLVDLLHLPVHLDMTGTACAAVVLGPWWGALVGLATNIAGVAVSGPESLLFAPVNVVGALLWGYGVRRFALARSVPRFFLLNLLVAAVCSVVAVPLIVTVDHGFSGHGTDAVTRSAHVLLSSMWASVAVSNVLTSVVDKLISGFLAMVVVESLPARVRASMSVRWLRLGGSAD</sequence>